<comment type="cofactor">
    <cofactor evidence="1 3">
        <name>pyridoxal 5'-phosphate</name>
        <dbReference type="ChEBI" id="CHEBI:597326"/>
    </cofactor>
</comment>
<evidence type="ECO:0000256" key="2">
    <source>
        <dbReference type="ARBA" id="ARBA00022898"/>
    </source>
</evidence>
<dbReference type="InterPro" id="IPR015424">
    <property type="entry name" value="PyrdxlP-dep_Trfase"/>
</dbReference>
<dbReference type="AlphaFoldDB" id="A0A4Y1ZG64"/>
<accession>A0A4Y1ZG64</accession>
<comment type="caution">
    <text evidence="4">The sequence shown here is derived from an EMBL/GenBank/DDBJ whole genome shotgun (WGS) entry which is preliminary data.</text>
</comment>
<dbReference type="SUPFAM" id="SSF53383">
    <property type="entry name" value="PLP-dependent transferases"/>
    <property type="match status" value="1"/>
</dbReference>
<dbReference type="InterPro" id="IPR015421">
    <property type="entry name" value="PyrdxlP-dep_Trfase_major"/>
</dbReference>
<proteinExistence type="inferred from homology"/>
<evidence type="ECO:0000256" key="1">
    <source>
        <dbReference type="ARBA" id="ARBA00001933"/>
    </source>
</evidence>
<evidence type="ECO:0008006" key="6">
    <source>
        <dbReference type="Google" id="ProtNLM"/>
    </source>
</evidence>
<dbReference type="Proteomes" id="UP000319716">
    <property type="component" value="Unassembled WGS sequence"/>
</dbReference>
<sequence length="51" mass="5604">MHSATKFLGGHADALGGIVCGAKRWCVKSITIEKLMGLHLIRGRPIYYFEG</sequence>
<comment type="similarity">
    <text evidence="3">Belongs to the trans-sulfuration enzymes family.</text>
</comment>
<keyword evidence="2 3" id="KW-0663">Pyridoxal phosphate</keyword>
<dbReference type="Gene3D" id="3.40.640.10">
    <property type="entry name" value="Type I PLP-dependent aspartate aminotransferase-like (Major domain)"/>
    <property type="match status" value="1"/>
</dbReference>
<dbReference type="InterPro" id="IPR000277">
    <property type="entry name" value="Cys/Met-Metab_PyrdxlP-dep_enz"/>
</dbReference>
<protein>
    <recommendedName>
        <fullName evidence="6">Cystathionine gamma-synthase</fullName>
    </recommendedName>
</protein>
<evidence type="ECO:0000256" key="3">
    <source>
        <dbReference type="RuleBase" id="RU362118"/>
    </source>
</evidence>
<dbReference type="GO" id="GO:0030170">
    <property type="term" value="F:pyridoxal phosphate binding"/>
    <property type="evidence" value="ECO:0007669"/>
    <property type="project" value="InterPro"/>
</dbReference>
<gene>
    <name evidence="4" type="ORF">NBRC111894_3716</name>
</gene>
<dbReference type="Pfam" id="PF01053">
    <property type="entry name" value="Cys_Met_Meta_PP"/>
    <property type="match status" value="1"/>
</dbReference>
<name>A0A4Y1ZG64_9BACL</name>
<organism evidence="4 5">
    <name type="scientific">Sporolactobacillus inulinus</name>
    <dbReference type="NCBI Taxonomy" id="2078"/>
    <lineage>
        <taxon>Bacteria</taxon>
        <taxon>Bacillati</taxon>
        <taxon>Bacillota</taxon>
        <taxon>Bacilli</taxon>
        <taxon>Bacillales</taxon>
        <taxon>Sporolactobacillaceae</taxon>
        <taxon>Sporolactobacillus</taxon>
    </lineage>
</organism>
<evidence type="ECO:0000313" key="4">
    <source>
        <dbReference type="EMBL" id="GAY78162.1"/>
    </source>
</evidence>
<dbReference type="EMBL" id="BEXB01000041">
    <property type="protein sequence ID" value="GAY78162.1"/>
    <property type="molecule type" value="Genomic_DNA"/>
</dbReference>
<evidence type="ECO:0000313" key="5">
    <source>
        <dbReference type="Proteomes" id="UP000319716"/>
    </source>
</evidence>
<reference evidence="4 5" key="1">
    <citation type="submission" date="2017-11" db="EMBL/GenBank/DDBJ databases">
        <title>Draft Genome Sequence of Sporolactobacillus inulinus NBRC 111894 Isolated from Koso, a Japanese Sugar-Vegetable Fermented Beverage.</title>
        <authorList>
            <person name="Chiou T.Y."/>
            <person name="Oshima K."/>
            <person name="Suda W."/>
            <person name="Hattori M."/>
            <person name="Takahashi T."/>
        </authorList>
    </citation>
    <scope>NUCLEOTIDE SEQUENCE [LARGE SCALE GENOMIC DNA]</scope>
    <source>
        <strain evidence="4 5">NBRC111894</strain>
    </source>
</reference>
<dbReference type="GO" id="GO:0019346">
    <property type="term" value="P:transsulfuration"/>
    <property type="evidence" value="ECO:0007669"/>
    <property type="project" value="InterPro"/>
</dbReference>